<accession>A0ABU2RJL8</accession>
<evidence type="ECO:0000256" key="1">
    <source>
        <dbReference type="SAM" id="Phobius"/>
    </source>
</evidence>
<name>A0ABU2RJL8_9ACTN</name>
<protein>
    <submittedName>
        <fullName evidence="2">Uncharacterized protein</fullName>
    </submittedName>
</protein>
<organism evidence="2 3">
    <name type="scientific">Streptomyces salyersiae</name>
    <dbReference type="NCBI Taxonomy" id="3075530"/>
    <lineage>
        <taxon>Bacteria</taxon>
        <taxon>Bacillati</taxon>
        <taxon>Actinomycetota</taxon>
        <taxon>Actinomycetes</taxon>
        <taxon>Kitasatosporales</taxon>
        <taxon>Streptomycetaceae</taxon>
        <taxon>Streptomyces</taxon>
    </lineage>
</organism>
<proteinExistence type="predicted"/>
<gene>
    <name evidence="2" type="ORF">RM649_15435</name>
</gene>
<evidence type="ECO:0000313" key="2">
    <source>
        <dbReference type="EMBL" id="MDT0429035.1"/>
    </source>
</evidence>
<evidence type="ECO:0000313" key="3">
    <source>
        <dbReference type="Proteomes" id="UP001183777"/>
    </source>
</evidence>
<feature type="transmembrane region" description="Helical" evidence="1">
    <location>
        <begin position="38"/>
        <end position="58"/>
    </location>
</feature>
<sequence length="254" mass="26286">MNDVRELLARAARDAGRPAVSTGAVYARAARVRFRRRAGVAGAALAVVATGGVALPQLTDGTPTGTSVAAAPVATASGGDKAGRLAALLPEAVGGVEQVSLAALIKGVPPEQAGETYVGPLDGQYLIRKDGGAGYLTLSFMKPAQVERKFGGSLGGDLCATQGKEPPRTDCVRERLPDGGVLTTWRDAMAYGGSPQWGPEITGRLVLKDGSLLAVRSSTGYLGPRSQGPLLRNPPLDRAQVRALMLRPELRPRG</sequence>
<dbReference type="EMBL" id="JAVREX010000005">
    <property type="protein sequence ID" value="MDT0429035.1"/>
    <property type="molecule type" value="Genomic_DNA"/>
</dbReference>
<keyword evidence="1" id="KW-0812">Transmembrane</keyword>
<keyword evidence="1" id="KW-0472">Membrane</keyword>
<dbReference type="Proteomes" id="UP001183777">
    <property type="component" value="Unassembled WGS sequence"/>
</dbReference>
<dbReference type="RefSeq" id="WP_311656918.1">
    <property type="nucleotide sequence ID" value="NZ_JAVREX010000005.1"/>
</dbReference>
<reference evidence="3" key="1">
    <citation type="submission" date="2023-07" db="EMBL/GenBank/DDBJ databases">
        <title>30 novel species of actinomycetes from the DSMZ collection.</title>
        <authorList>
            <person name="Nouioui I."/>
        </authorList>
    </citation>
    <scope>NUCLEOTIDE SEQUENCE [LARGE SCALE GENOMIC DNA]</scope>
    <source>
        <strain evidence="3">DSM 41770</strain>
    </source>
</reference>
<keyword evidence="3" id="KW-1185">Reference proteome</keyword>
<keyword evidence="1" id="KW-1133">Transmembrane helix</keyword>
<comment type="caution">
    <text evidence="2">The sequence shown here is derived from an EMBL/GenBank/DDBJ whole genome shotgun (WGS) entry which is preliminary data.</text>
</comment>